<name>A0A068LMF8_9ABAC</name>
<gene>
    <name evidence="1" type="ORF">pesp009</name>
</gene>
<dbReference type="GeneID" id="20003924"/>
<sequence>MARVPTLYRLCAEAVASTSAEPLRAHYHRRLVALTLPALRVHYVTHAGTFASARLDEVMVRQDCWRVQTTHADAPGACRLELRLHDGVYVSTLFNLGGAMMRLDAEPGEYRVRGFAEGYVIARDDATPRHKDLAHVFSACHRGLCERQRDGGDEWRARIYDDCIAQRCDNSFFCSFYDGSRAYRALEHDELLLSQIPVLFYLNRTLTVDDLQHVRLTCATSVADVNNVSQCFYVYHSVHGRIGLAVQQTRFCGAYAQLQVLWSDTYTAMGNFRVCDNEAYGSSVPYVCRFVPCMCDYSFNVFVNKIKKSHWFR</sequence>
<dbReference type="OrthoDB" id="12035at10239"/>
<organism evidence="1 2">
    <name type="scientific">Peridroma alphabaculovirus</name>
    <dbReference type="NCBI Taxonomy" id="1346829"/>
    <lineage>
        <taxon>Viruses</taxon>
        <taxon>Viruses incertae sedis</taxon>
        <taxon>Naldaviricetes</taxon>
        <taxon>Lefavirales</taxon>
        <taxon>Baculoviridae</taxon>
        <taxon>Alphabaculovirus</taxon>
    </lineage>
</organism>
<dbReference type="RefSeq" id="YP_009049835.1">
    <property type="nucleotide sequence ID" value="NC_024625.1"/>
</dbReference>
<dbReference type="EMBL" id="KM009991">
    <property type="protein sequence ID" value="AIE47741.1"/>
    <property type="molecule type" value="Genomic_DNA"/>
</dbReference>
<protein>
    <submittedName>
        <fullName evidence="1">Orf10-like protein</fullName>
    </submittedName>
</protein>
<accession>A0A068LMF8</accession>
<keyword evidence="2" id="KW-1185">Reference proteome</keyword>
<proteinExistence type="predicted"/>
<evidence type="ECO:0000313" key="2">
    <source>
        <dbReference type="Proteomes" id="UP000203240"/>
    </source>
</evidence>
<reference evidence="1 2" key="1">
    <citation type="journal article" date="2015" name="Genome Announc.">
        <title>A Distinct Group II Alphabaculovirus Isolated from a Peridroma Species.</title>
        <authorList>
            <person name="Rohrmann G.F."/>
            <person name="Erlandson M.A."/>
            <person name="Theilmann D.A."/>
        </authorList>
    </citation>
    <scope>NUCLEOTIDE SEQUENCE [LARGE SCALE GENOMIC DNA]</scope>
    <source>
        <strain evidence="1">GR_167</strain>
    </source>
</reference>
<evidence type="ECO:0000313" key="1">
    <source>
        <dbReference type="EMBL" id="AIE47741.1"/>
    </source>
</evidence>
<dbReference type="Proteomes" id="UP000203240">
    <property type="component" value="Segment"/>
</dbReference>